<gene>
    <name evidence="3" type="ORF">CH371_17400</name>
</gene>
<feature type="transmembrane region" description="Helical" evidence="2">
    <location>
        <begin position="21"/>
        <end position="38"/>
    </location>
</feature>
<evidence type="ECO:0000256" key="2">
    <source>
        <dbReference type="SAM" id="Phobius"/>
    </source>
</evidence>
<sequence length="615" mass="68480">MGEPILNSQMGKSFQDTRGRFSLILYGLFFLILFVPNGERQGGENDSKITSISSVPPQPVPPKKNVWDDLSPEVLDDLGGLGFPMEWETPISGSYAEYRVHHLHMGCDFKTFHANGISALAPFAGSVESIGQSPKGYGLNLVVKSSASNLKAKFAHLLDLKGIRKDLELLREALFLLSGGEFQVKLPPNWFSFPKGEALARLGESGTGVSHLHFELHLPNGTLNPLPFLPLRGKDRYSPELLLLYVDAEDGTQLRLPLQKKSEGVYSIPEDQKLKLGGGIRFRIGAYDFMTSKNKNNLFFAGVYSEGVSLYERSFRGMSYEEARNHQDIFDSNRSSLNPPVYVYNLFPTKGPSVDLKNYPVGSTAKILLKASDHAGNISSLPLEIEVTASSSKKPSPTKTEFSSLDGLLRIKTPARTTYGQGQLTFRSIPDLNKELPLPEGLKSRGIAYELESSDLSWVGEAELQWRGIALGRKDGIYIFDKAANRWSALRQKGPVSMITKLGVLAVLTDEAKPMVSHPYLITRHRRVKGAEEEGWEERLYAISDLGSGYAGGAEVLLEGEPYPSEFDTDRKMLILHFPKSFANWKRKLFLQIRIKDRAGNISDWFTDLIRFSEI</sequence>
<feature type="region of interest" description="Disordered" evidence="1">
    <location>
        <begin position="44"/>
        <end position="63"/>
    </location>
</feature>
<dbReference type="Proteomes" id="UP000231912">
    <property type="component" value="Unassembled WGS sequence"/>
</dbReference>
<dbReference type="EMBL" id="NPDT01000009">
    <property type="protein sequence ID" value="PJZ64550.1"/>
    <property type="molecule type" value="Genomic_DNA"/>
</dbReference>
<evidence type="ECO:0000256" key="1">
    <source>
        <dbReference type="SAM" id="MobiDB-lite"/>
    </source>
</evidence>
<dbReference type="AlphaFoldDB" id="A0A2M9Z803"/>
<reference evidence="3 4" key="1">
    <citation type="submission" date="2017-07" db="EMBL/GenBank/DDBJ databases">
        <title>Leptospira spp. isolated from tropical soils.</title>
        <authorList>
            <person name="Thibeaux R."/>
            <person name="Iraola G."/>
            <person name="Ferres I."/>
            <person name="Bierque E."/>
            <person name="Girault D."/>
            <person name="Soupe-Gilbert M.-E."/>
            <person name="Picardeau M."/>
            <person name="Goarant C."/>
        </authorList>
    </citation>
    <scope>NUCLEOTIDE SEQUENCE [LARGE SCALE GENOMIC DNA]</scope>
    <source>
        <strain evidence="3 4">FH2-C-A2</strain>
    </source>
</reference>
<dbReference type="InterPro" id="IPR011055">
    <property type="entry name" value="Dup_hybrid_motif"/>
</dbReference>
<evidence type="ECO:0000313" key="4">
    <source>
        <dbReference type="Proteomes" id="UP000231912"/>
    </source>
</evidence>
<accession>A0A2M9Z803</accession>
<comment type="caution">
    <text evidence="3">The sequence shown here is derived from an EMBL/GenBank/DDBJ whole genome shotgun (WGS) entry which is preliminary data.</text>
</comment>
<keyword evidence="2" id="KW-0472">Membrane</keyword>
<proteinExistence type="predicted"/>
<name>A0A2M9Z803_9LEPT</name>
<dbReference type="Gene3D" id="2.70.70.10">
    <property type="entry name" value="Glucose Permease (Domain IIA)"/>
    <property type="match status" value="1"/>
</dbReference>
<protein>
    <submittedName>
        <fullName evidence="3">Peptidase M23</fullName>
    </submittedName>
</protein>
<keyword evidence="2" id="KW-0812">Transmembrane</keyword>
<keyword evidence="2" id="KW-1133">Transmembrane helix</keyword>
<evidence type="ECO:0000313" key="3">
    <source>
        <dbReference type="EMBL" id="PJZ64550.1"/>
    </source>
</evidence>
<organism evidence="3 4">
    <name type="scientific">Leptospira wolffii</name>
    <dbReference type="NCBI Taxonomy" id="409998"/>
    <lineage>
        <taxon>Bacteria</taxon>
        <taxon>Pseudomonadati</taxon>
        <taxon>Spirochaetota</taxon>
        <taxon>Spirochaetia</taxon>
        <taxon>Leptospirales</taxon>
        <taxon>Leptospiraceae</taxon>
        <taxon>Leptospira</taxon>
    </lineage>
</organism>